<dbReference type="SUPFAM" id="SSF46689">
    <property type="entry name" value="Homeodomain-like"/>
    <property type="match status" value="1"/>
</dbReference>
<dbReference type="Gene3D" id="1.10.10.60">
    <property type="entry name" value="Homeodomain-like"/>
    <property type="match status" value="2"/>
</dbReference>
<dbReference type="Pfam" id="PF12833">
    <property type="entry name" value="HTH_18"/>
    <property type="match status" value="1"/>
</dbReference>
<dbReference type="PROSITE" id="PS51166">
    <property type="entry name" value="CBM20"/>
    <property type="match status" value="1"/>
</dbReference>
<evidence type="ECO:0000259" key="7">
    <source>
        <dbReference type="PROSITE" id="PS51166"/>
    </source>
</evidence>
<evidence type="ECO:0000259" key="6">
    <source>
        <dbReference type="PROSITE" id="PS01124"/>
    </source>
</evidence>
<evidence type="ECO:0000256" key="2">
    <source>
        <dbReference type="ARBA" id="ARBA00023125"/>
    </source>
</evidence>
<feature type="signal peptide" evidence="5">
    <location>
        <begin position="1"/>
        <end position="28"/>
    </location>
</feature>
<dbReference type="SMART" id="SM01065">
    <property type="entry name" value="CBM_2"/>
    <property type="match status" value="2"/>
</dbReference>
<dbReference type="InterPro" id="IPR002044">
    <property type="entry name" value="CBM20"/>
</dbReference>
<sequence>MKRLTTIFHFTFTLVFSTLFFTSTYVTAEDRIILTVKHLPDYTPENSAIYLVTSYNNWEPSDEKFQLKKNKNDEYFIEIPWRDQPFQYKFTRGSWETVEGNDIGEIKQNRWFDPEGPENIDVVILSWQDMAKKYLNRVKVVVTSVPESTPYDATLYLAGDFNNWNPRDHESKMSLQPDGTYTLTLPLGLHEFDYKVTRGSWESVEGRANGRAIINRHVNIKEEGWRYDIKVKSWEDLSGNTMTPYMFLLLLGAFQGIVLILSMFGIQANNRAANVVLATLIFITSVALISKVGMYYRDFFQQLPKMYLMPELILFLYGPIFYLYINQLIVTESVSSKDYFKGLAPFFIQLTVYSPLLAMPKDDFIDAIVNYDLNWIFKVVGGLGLIFNAYYWWKCRHVLLQQERNSVEVLSEDRNLNYLNGVMTVYAACLCIWVILYVVGGIGEMLSMDTLPLVELLTDTLWLIIACISFVMGYYAMNQPEILRVSEVLSLDKLPIKENTTEEVKPEKKAEGLTPELIEIKDALAEEMKTKYLYTNPRLTLPDLARTLNTNTHDLSKVINEGYNKNFYDYINGYRVEAFVKEVLSDEAQELTYLGHAYNVGFNSKTAFNRAFKKETGKTPTQYFNQKTTYSPVSK</sequence>
<feature type="transmembrane region" description="Helical" evidence="4">
    <location>
        <begin position="245"/>
        <end position="266"/>
    </location>
</feature>
<feature type="transmembrane region" description="Helical" evidence="4">
    <location>
        <begin position="375"/>
        <end position="393"/>
    </location>
</feature>
<feature type="transmembrane region" description="Helical" evidence="4">
    <location>
        <begin position="273"/>
        <end position="292"/>
    </location>
</feature>
<gene>
    <name evidence="8" type="ORF">HGP29_08770</name>
</gene>
<feature type="transmembrane region" description="Helical" evidence="4">
    <location>
        <begin position="460"/>
        <end position="477"/>
    </location>
</feature>
<keyword evidence="4" id="KW-0812">Transmembrane</keyword>
<reference evidence="8 9" key="1">
    <citation type="submission" date="2020-04" db="EMBL/GenBank/DDBJ databases">
        <title>Flammeovirga sp. SR4, a novel species isolated from seawater.</title>
        <authorList>
            <person name="Wang X."/>
        </authorList>
    </citation>
    <scope>NUCLEOTIDE SEQUENCE [LARGE SCALE GENOMIC DNA]</scope>
    <source>
        <strain evidence="8 9">SR4</strain>
    </source>
</reference>
<evidence type="ECO:0000256" key="3">
    <source>
        <dbReference type="ARBA" id="ARBA00023163"/>
    </source>
</evidence>
<keyword evidence="5" id="KW-0732">Signal</keyword>
<feature type="transmembrane region" description="Helical" evidence="4">
    <location>
        <begin position="312"/>
        <end position="330"/>
    </location>
</feature>
<evidence type="ECO:0000313" key="9">
    <source>
        <dbReference type="Proteomes" id="UP000585050"/>
    </source>
</evidence>
<keyword evidence="2" id="KW-0238">DNA-binding</keyword>
<dbReference type="RefSeq" id="WP_168881990.1">
    <property type="nucleotide sequence ID" value="NZ_JABAIL010000002.1"/>
</dbReference>
<evidence type="ECO:0000256" key="5">
    <source>
        <dbReference type="SAM" id="SignalP"/>
    </source>
</evidence>
<dbReference type="AlphaFoldDB" id="A0A7X8SJK2"/>
<keyword evidence="4" id="KW-0472">Membrane</keyword>
<feature type="domain" description="CBM20" evidence="7">
    <location>
        <begin position="130"/>
        <end position="236"/>
    </location>
</feature>
<keyword evidence="9" id="KW-1185">Reference proteome</keyword>
<dbReference type="EMBL" id="JABAIL010000002">
    <property type="protein sequence ID" value="NLR91297.1"/>
    <property type="molecule type" value="Genomic_DNA"/>
</dbReference>
<feature type="chain" id="PRO_5030939447" evidence="5">
    <location>
        <begin position="29"/>
        <end position="635"/>
    </location>
</feature>
<dbReference type="Gene3D" id="2.60.40.10">
    <property type="entry name" value="Immunoglobulins"/>
    <property type="match status" value="1"/>
</dbReference>
<dbReference type="PROSITE" id="PS01124">
    <property type="entry name" value="HTH_ARAC_FAMILY_2"/>
    <property type="match status" value="1"/>
</dbReference>
<evidence type="ECO:0000256" key="4">
    <source>
        <dbReference type="SAM" id="Phobius"/>
    </source>
</evidence>
<dbReference type="GO" id="GO:0043565">
    <property type="term" value="F:sequence-specific DNA binding"/>
    <property type="evidence" value="ECO:0007669"/>
    <property type="project" value="InterPro"/>
</dbReference>
<feature type="domain" description="HTH araC/xylS-type" evidence="6">
    <location>
        <begin position="518"/>
        <end position="626"/>
    </location>
</feature>
<feature type="transmembrane region" description="Helical" evidence="4">
    <location>
        <begin position="418"/>
        <end position="440"/>
    </location>
</feature>
<dbReference type="InterPro" id="IPR018060">
    <property type="entry name" value="HTH_AraC"/>
</dbReference>
<dbReference type="SMART" id="SM00342">
    <property type="entry name" value="HTH_ARAC"/>
    <property type="match status" value="1"/>
</dbReference>
<feature type="transmembrane region" description="Helical" evidence="4">
    <location>
        <begin position="342"/>
        <end position="360"/>
    </location>
</feature>
<evidence type="ECO:0000313" key="8">
    <source>
        <dbReference type="EMBL" id="NLR91297.1"/>
    </source>
</evidence>
<evidence type="ECO:0000256" key="1">
    <source>
        <dbReference type="ARBA" id="ARBA00023015"/>
    </source>
</evidence>
<dbReference type="InterPro" id="IPR013783">
    <property type="entry name" value="Ig-like_fold"/>
</dbReference>
<keyword evidence="1" id="KW-0805">Transcription regulation</keyword>
<dbReference type="PANTHER" id="PTHR43280:SF29">
    <property type="entry name" value="ARAC-FAMILY TRANSCRIPTIONAL REGULATOR"/>
    <property type="match status" value="1"/>
</dbReference>
<name>A0A7X8SJK2_9BACT</name>
<keyword evidence="3" id="KW-0804">Transcription</keyword>
<proteinExistence type="predicted"/>
<accession>A0A7X8SJK2</accession>
<protein>
    <submittedName>
        <fullName evidence="8">Helix-turn-helix domain-containing protein</fullName>
    </submittedName>
</protein>
<comment type="caution">
    <text evidence="8">The sequence shown here is derived from an EMBL/GenBank/DDBJ whole genome shotgun (WGS) entry which is preliminary data.</text>
</comment>
<dbReference type="GO" id="GO:0003700">
    <property type="term" value="F:DNA-binding transcription factor activity"/>
    <property type="evidence" value="ECO:0007669"/>
    <property type="project" value="InterPro"/>
</dbReference>
<dbReference type="Proteomes" id="UP000585050">
    <property type="component" value="Unassembled WGS sequence"/>
</dbReference>
<dbReference type="InterPro" id="IPR009057">
    <property type="entry name" value="Homeodomain-like_sf"/>
</dbReference>
<dbReference type="PANTHER" id="PTHR43280">
    <property type="entry name" value="ARAC-FAMILY TRANSCRIPTIONAL REGULATOR"/>
    <property type="match status" value="1"/>
</dbReference>
<keyword evidence="4" id="KW-1133">Transmembrane helix</keyword>
<organism evidence="8 9">
    <name type="scientific">Flammeovirga agarivorans</name>
    <dbReference type="NCBI Taxonomy" id="2726742"/>
    <lineage>
        <taxon>Bacteria</taxon>
        <taxon>Pseudomonadati</taxon>
        <taxon>Bacteroidota</taxon>
        <taxon>Cytophagia</taxon>
        <taxon>Cytophagales</taxon>
        <taxon>Flammeovirgaceae</taxon>
        <taxon>Flammeovirga</taxon>
    </lineage>
</organism>
<dbReference type="GO" id="GO:2001070">
    <property type="term" value="F:starch binding"/>
    <property type="evidence" value="ECO:0007669"/>
    <property type="project" value="InterPro"/>
</dbReference>